<feature type="active site" evidence="5">
    <location>
        <position position="292"/>
    </location>
</feature>
<dbReference type="GO" id="GO:0006081">
    <property type="term" value="P:aldehyde metabolic process"/>
    <property type="evidence" value="ECO:0007669"/>
    <property type="project" value="InterPro"/>
</dbReference>
<dbReference type="InterPro" id="IPR015590">
    <property type="entry name" value="Aldehyde_DH_dom"/>
</dbReference>
<dbReference type="Proteomes" id="UP000663840">
    <property type="component" value="Unassembled WGS sequence"/>
</dbReference>
<sequence length="546" mass="59784">MLALNIPSPSYKMIKKKCVHQTFRPSTPAMPSAHIHQIQSTPIAYYAGYRQALRDSFRKGIPRPVEYRQRQLAQLAYMLQDNHARFTDALYQDLGKPALEVYLAEIGAALNGALKAAREVADWATPQDVQTDDMWKPFGPKIYKAAKGVVLIIGPSNYPCILTLQPLTGAIASGCCAVVKPSELTPTYANLLAELLPQYLDSSCYRIVNGSIPETTALLELKWDHIFYTGSAVVAKVIATAAAKHLTPCSLELGGKCAAVIDPNVPADDEDYVLRAAKRILWGKTQHAGQVCVSADYVLVKESMVDEVVEAFRTVSKQFYPDGALAKDASYSSILNRAHLARHEKLLADTKGKIVIGGQVDETRLKLEPTVVVLEDRQDVLMQTEIFGPILPIVPVQDIDDAIEFINDMPEALALYVFSADQAVKSRFINETLSGSIVFNDTYQQLGVTNLPFGCVGASGYGYQGGKFTYDGFTHLRSSIDVPKEAEPHISIRYPPYSEQATNIFFGAVKQPIPFERIPPITTNGVETNGKKVETSGNGRATVLAA</sequence>
<evidence type="ECO:0000256" key="5">
    <source>
        <dbReference type="PIRSR" id="PIRSR036492-1"/>
    </source>
</evidence>
<keyword evidence="2 4" id="KW-0560">Oxidoreductase</keyword>
<dbReference type="InterPro" id="IPR016163">
    <property type="entry name" value="Ald_DH_C"/>
</dbReference>
<dbReference type="PANTHER" id="PTHR43570">
    <property type="entry name" value="ALDEHYDE DEHYDROGENASE"/>
    <property type="match status" value="1"/>
</dbReference>
<comment type="similarity">
    <text evidence="1 4">Belongs to the aldehyde dehydrogenase family.</text>
</comment>
<evidence type="ECO:0000313" key="8">
    <source>
        <dbReference type="Proteomes" id="UP000663840"/>
    </source>
</evidence>
<accession>A0A8H3C5B5</accession>
<dbReference type="GO" id="GO:0004029">
    <property type="term" value="F:aldehyde dehydrogenase (NAD+) activity"/>
    <property type="evidence" value="ECO:0007669"/>
    <property type="project" value="TreeGrafter"/>
</dbReference>
<dbReference type="GO" id="GO:0005737">
    <property type="term" value="C:cytoplasm"/>
    <property type="evidence" value="ECO:0007669"/>
    <property type="project" value="TreeGrafter"/>
</dbReference>
<dbReference type="FunFam" id="3.40.309.10:FF:000003">
    <property type="entry name" value="Aldehyde dehydrogenase"/>
    <property type="match status" value="1"/>
</dbReference>
<protein>
    <recommendedName>
        <fullName evidence="4">Aldehyde dehydrogenase</fullName>
    </recommendedName>
</protein>
<feature type="domain" description="Aldehyde dehydrogenase" evidence="6">
    <location>
        <begin position="63"/>
        <end position="477"/>
    </location>
</feature>
<evidence type="ECO:0000256" key="3">
    <source>
        <dbReference type="ARBA" id="ARBA00023027"/>
    </source>
</evidence>
<reference evidence="7" key="1">
    <citation type="submission" date="2021-01" db="EMBL/GenBank/DDBJ databases">
        <authorList>
            <person name="Kaushik A."/>
        </authorList>
    </citation>
    <scope>NUCLEOTIDE SEQUENCE</scope>
    <source>
        <strain evidence="7">AG1-1A</strain>
    </source>
</reference>
<feature type="active site" evidence="5">
    <location>
        <position position="252"/>
    </location>
</feature>
<dbReference type="Pfam" id="PF00171">
    <property type="entry name" value="Aldedh"/>
    <property type="match status" value="1"/>
</dbReference>
<dbReference type="SUPFAM" id="SSF53720">
    <property type="entry name" value="ALDH-like"/>
    <property type="match status" value="1"/>
</dbReference>
<name>A0A8H3C5B5_9AGAM</name>
<dbReference type="FunFam" id="3.40.605.10:FF:000004">
    <property type="entry name" value="Aldehyde dehydrogenase"/>
    <property type="match status" value="1"/>
</dbReference>
<evidence type="ECO:0000256" key="4">
    <source>
        <dbReference type="PIRNR" id="PIRNR036492"/>
    </source>
</evidence>
<dbReference type="InterPro" id="IPR016162">
    <property type="entry name" value="Ald_DH_N"/>
</dbReference>
<dbReference type="EMBL" id="CAJMWR010003920">
    <property type="protein sequence ID" value="CAE6474416.1"/>
    <property type="molecule type" value="Genomic_DNA"/>
</dbReference>
<evidence type="ECO:0000313" key="7">
    <source>
        <dbReference type="EMBL" id="CAE6474416.1"/>
    </source>
</evidence>
<dbReference type="InterPro" id="IPR016161">
    <property type="entry name" value="Ald_DH/histidinol_DH"/>
</dbReference>
<proteinExistence type="inferred from homology"/>
<dbReference type="Gene3D" id="3.40.309.10">
    <property type="entry name" value="Aldehyde Dehydrogenase, Chain A, domain 2"/>
    <property type="match status" value="1"/>
</dbReference>
<dbReference type="InterPro" id="IPR012394">
    <property type="entry name" value="Aldehyde_DH_NAD(P)"/>
</dbReference>
<evidence type="ECO:0000259" key="6">
    <source>
        <dbReference type="Pfam" id="PF00171"/>
    </source>
</evidence>
<dbReference type="PANTHER" id="PTHR43570:SF16">
    <property type="entry name" value="ALDEHYDE DEHYDROGENASE TYPE III, ISOFORM Q"/>
    <property type="match status" value="1"/>
</dbReference>
<keyword evidence="3" id="KW-0520">NAD</keyword>
<dbReference type="Gene3D" id="3.40.605.10">
    <property type="entry name" value="Aldehyde Dehydrogenase, Chain A, domain 1"/>
    <property type="match status" value="1"/>
</dbReference>
<comment type="caution">
    <text evidence="7">The sequence shown here is derived from an EMBL/GenBank/DDBJ whole genome shotgun (WGS) entry which is preliminary data.</text>
</comment>
<dbReference type="PIRSF" id="PIRSF036492">
    <property type="entry name" value="ALDH"/>
    <property type="match status" value="1"/>
</dbReference>
<dbReference type="AlphaFoldDB" id="A0A8H3C5B5"/>
<organism evidence="7 8">
    <name type="scientific">Rhizoctonia solani</name>
    <dbReference type="NCBI Taxonomy" id="456999"/>
    <lineage>
        <taxon>Eukaryota</taxon>
        <taxon>Fungi</taxon>
        <taxon>Dikarya</taxon>
        <taxon>Basidiomycota</taxon>
        <taxon>Agaricomycotina</taxon>
        <taxon>Agaricomycetes</taxon>
        <taxon>Cantharellales</taxon>
        <taxon>Ceratobasidiaceae</taxon>
        <taxon>Rhizoctonia</taxon>
    </lineage>
</organism>
<gene>
    <name evidence="7" type="ORF">RDB_LOCUS121724</name>
</gene>
<evidence type="ECO:0000256" key="2">
    <source>
        <dbReference type="ARBA" id="ARBA00023002"/>
    </source>
</evidence>
<evidence type="ECO:0000256" key="1">
    <source>
        <dbReference type="ARBA" id="ARBA00009986"/>
    </source>
</evidence>